<comment type="caution">
    <text evidence="2">The sequence shown here is derived from an EMBL/GenBank/DDBJ whole genome shotgun (WGS) entry which is preliminary data.</text>
</comment>
<accession>A0AAD7DMJ7</accession>
<reference evidence="2" key="1">
    <citation type="submission" date="2023-03" db="EMBL/GenBank/DDBJ databases">
        <title>Massive genome expansion in bonnet fungi (Mycena s.s.) driven by repeated elements and novel gene families across ecological guilds.</title>
        <authorList>
            <consortium name="Lawrence Berkeley National Laboratory"/>
            <person name="Harder C.B."/>
            <person name="Miyauchi S."/>
            <person name="Viragh M."/>
            <person name="Kuo A."/>
            <person name="Thoen E."/>
            <person name="Andreopoulos B."/>
            <person name="Lu D."/>
            <person name="Skrede I."/>
            <person name="Drula E."/>
            <person name="Henrissat B."/>
            <person name="Morin E."/>
            <person name="Kohler A."/>
            <person name="Barry K."/>
            <person name="LaButti K."/>
            <person name="Morin E."/>
            <person name="Salamov A."/>
            <person name="Lipzen A."/>
            <person name="Mereny Z."/>
            <person name="Hegedus B."/>
            <person name="Baldrian P."/>
            <person name="Stursova M."/>
            <person name="Weitz H."/>
            <person name="Taylor A."/>
            <person name="Grigoriev I.V."/>
            <person name="Nagy L.G."/>
            <person name="Martin F."/>
            <person name="Kauserud H."/>
        </authorList>
    </citation>
    <scope>NUCLEOTIDE SEQUENCE</scope>
    <source>
        <strain evidence="2">CBHHK182m</strain>
    </source>
</reference>
<name>A0AAD7DMJ7_9AGAR</name>
<sequence length="179" mass="19915">MVTSMFKPAIPPSSTLYWVGKNWNIILQGLKIAPAEFVAAENPERPKRPELRKGHGNAVSKDIQRQNSKGQALVRRVMALREGVTDGEGYATKIMVPMLESRRKRRVYTLKAGLKRSIGKCSLFETPFVIAVVVGQTLAVDENRVAWIGILLDLSQSAKMRIEKRVRERASSPSSGRTA</sequence>
<evidence type="ECO:0000313" key="2">
    <source>
        <dbReference type="EMBL" id="KAJ7695287.1"/>
    </source>
</evidence>
<dbReference type="EMBL" id="JARKIB010000662">
    <property type="protein sequence ID" value="KAJ7695287.1"/>
    <property type="molecule type" value="Genomic_DNA"/>
</dbReference>
<keyword evidence="3" id="KW-1185">Reference proteome</keyword>
<organism evidence="2 3">
    <name type="scientific">Mycena metata</name>
    <dbReference type="NCBI Taxonomy" id="1033252"/>
    <lineage>
        <taxon>Eukaryota</taxon>
        <taxon>Fungi</taxon>
        <taxon>Dikarya</taxon>
        <taxon>Basidiomycota</taxon>
        <taxon>Agaricomycotina</taxon>
        <taxon>Agaricomycetes</taxon>
        <taxon>Agaricomycetidae</taxon>
        <taxon>Agaricales</taxon>
        <taxon>Marasmiineae</taxon>
        <taxon>Mycenaceae</taxon>
        <taxon>Mycena</taxon>
    </lineage>
</organism>
<feature type="compositionally biased region" description="Basic and acidic residues" evidence="1">
    <location>
        <begin position="43"/>
        <end position="53"/>
    </location>
</feature>
<evidence type="ECO:0000313" key="3">
    <source>
        <dbReference type="Proteomes" id="UP001215598"/>
    </source>
</evidence>
<dbReference type="Proteomes" id="UP001215598">
    <property type="component" value="Unassembled WGS sequence"/>
</dbReference>
<protein>
    <submittedName>
        <fullName evidence="2">Uncharacterized protein</fullName>
    </submittedName>
</protein>
<gene>
    <name evidence="2" type="ORF">B0H16DRAFT_1706626</name>
</gene>
<feature type="region of interest" description="Disordered" evidence="1">
    <location>
        <begin position="43"/>
        <end position="65"/>
    </location>
</feature>
<proteinExistence type="predicted"/>
<dbReference type="AlphaFoldDB" id="A0AAD7DMJ7"/>
<evidence type="ECO:0000256" key="1">
    <source>
        <dbReference type="SAM" id="MobiDB-lite"/>
    </source>
</evidence>